<dbReference type="InterPro" id="IPR016300">
    <property type="entry name" value="ATPase_ArsA/GET3"/>
</dbReference>
<protein>
    <submittedName>
        <fullName evidence="3">ArsA family ATPase</fullName>
    </submittedName>
</protein>
<evidence type="ECO:0000259" key="2">
    <source>
        <dbReference type="Pfam" id="PF02374"/>
    </source>
</evidence>
<dbReference type="Gene3D" id="3.40.50.300">
    <property type="entry name" value="P-loop containing nucleotide triphosphate hydrolases"/>
    <property type="match status" value="1"/>
</dbReference>
<dbReference type="InterPro" id="IPR025723">
    <property type="entry name" value="ArsA/GET3_ATPase-like"/>
</dbReference>
<sequence length="298" mass="33910">MLKVEFYGGKGGVGKTTLSSARAHYYTKLGKKTLLVSTDPAHSISDVLGIQVGSKLKSITPLLDAIEIDPEEEANLYIDQIRRDLNSILSPVVLEDVNKQLRAARVMPGTHEASLFDKMIELMDLHKDVYDVMIFDTAPTGHTLRLLTLPELLIEWFEGLIKKREKIVKLKAMLGLKEDDPILARLKIRRDTFLKAKDMIRSDNTSIHLVMNPEKMPLEETKKAMKYLNDAHQPVAEIIINKILPPDIVEPFFKNKIKKEQEVIAEVKAIYSYLKITEIYLLDQDMDADSLFKIVELL</sequence>
<gene>
    <name evidence="3" type="ORF">QE109_14560</name>
</gene>
<dbReference type="PANTHER" id="PTHR10803:SF3">
    <property type="entry name" value="ATPASE GET3"/>
    <property type="match status" value="1"/>
</dbReference>
<dbReference type="CDD" id="cd02035">
    <property type="entry name" value="ArsA"/>
    <property type="match status" value="1"/>
</dbReference>
<evidence type="ECO:0000256" key="1">
    <source>
        <dbReference type="ARBA" id="ARBA00011040"/>
    </source>
</evidence>
<evidence type="ECO:0000313" key="4">
    <source>
        <dbReference type="Proteomes" id="UP001158045"/>
    </source>
</evidence>
<accession>A0ABT6NG75</accession>
<feature type="domain" description="ArsA/GET3 Anion-transporting ATPase-like" evidence="2">
    <location>
        <begin position="3"/>
        <end position="287"/>
    </location>
</feature>
<name>A0ABT6NG75_9FIRM</name>
<dbReference type="Pfam" id="PF02374">
    <property type="entry name" value="ArsA_ATPase"/>
    <property type="match status" value="1"/>
</dbReference>
<dbReference type="NCBIfam" id="TIGR00345">
    <property type="entry name" value="GET3_arsA_TRC40"/>
    <property type="match status" value="1"/>
</dbReference>
<keyword evidence="4" id="KW-1185">Reference proteome</keyword>
<dbReference type="EMBL" id="JARYZI010000011">
    <property type="protein sequence ID" value="MDH8679377.1"/>
    <property type="molecule type" value="Genomic_DNA"/>
</dbReference>
<dbReference type="RefSeq" id="WP_281095273.1">
    <property type="nucleotide sequence ID" value="NZ_JARYZI010000011.1"/>
</dbReference>
<dbReference type="Proteomes" id="UP001158045">
    <property type="component" value="Unassembled WGS sequence"/>
</dbReference>
<dbReference type="PANTHER" id="PTHR10803">
    <property type="entry name" value="ARSENICAL PUMP-DRIVING ATPASE ARSENITE-TRANSLOCATING ATPASE"/>
    <property type="match status" value="1"/>
</dbReference>
<comment type="similarity">
    <text evidence="1">Belongs to the arsA ATPase family.</text>
</comment>
<evidence type="ECO:0000313" key="3">
    <source>
        <dbReference type="EMBL" id="MDH8679377.1"/>
    </source>
</evidence>
<proteinExistence type="inferred from homology"/>
<reference evidence="3 4" key="1">
    <citation type="submission" date="2023-04" db="EMBL/GenBank/DDBJ databases">
        <title>Fusibacter bizertensis strain WBS, isolated from littoral bottom sediments of the Arctic seas - biochemical and genomic analysis.</title>
        <authorList>
            <person name="Brioukhanov A.L."/>
        </authorList>
    </citation>
    <scope>NUCLEOTIDE SEQUENCE [LARGE SCALE GENOMIC DNA]</scope>
    <source>
        <strain evidence="3 4">WBS</strain>
    </source>
</reference>
<organism evidence="3 4">
    <name type="scientific">Fusibacter bizertensis</name>
    <dbReference type="NCBI Taxonomy" id="1488331"/>
    <lineage>
        <taxon>Bacteria</taxon>
        <taxon>Bacillati</taxon>
        <taxon>Bacillota</taxon>
        <taxon>Clostridia</taxon>
        <taxon>Eubacteriales</taxon>
        <taxon>Eubacteriales Family XII. Incertae Sedis</taxon>
        <taxon>Fusibacter</taxon>
    </lineage>
</organism>
<dbReference type="InterPro" id="IPR027417">
    <property type="entry name" value="P-loop_NTPase"/>
</dbReference>
<dbReference type="SUPFAM" id="SSF52540">
    <property type="entry name" value="P-loop containing nucleoside triphosphate hydrolases"/>
    <property type="match status" value="1"/>
</dbReference>
<comment type="caution">
    <text evidence="3">The sequence shown here is derived from an EMBL/GenBank/DDBJ whole genome shotgun (WGS) entry which is preliminary data.</text>
</comment>